<proteinExistence type="predicted"/>
<dbReference type="RefSeq" id="WP_266261454.1">
    <property type="nucleotide sequence ID" value="NZ_JAMXWF010000049.1"/>
</dbReference>
<evidence type="ECO:0000313" key="4">
    <source>
        <dbReference type="Proteomes" id="UP001242288"/>
    </source>
</evidence>
<reference evidence="2" key="1">
    <citation type="submission" date="2022-06" db="EMBL/GenBank/DDBJ databases">
        <title>PHB producers.</title>
        <authorList>
            <person name="Besaury L."/>
        </authorList>
    </citation>
    <scope>NUCLEOTIDE SEQUENCE</scope>
    <source>
        <strain evidence="2 3">SEWS6</strain>
    </source>
</reference>
<evidence type="ECO:0000313" key="3">
    <source>
        <dbReference type="Proteomes" id="UP001209412"/>
    </source>
</evidence>
<keyword evidence="3" id="KW-1185">Reference proteome</keyword>
<comment type="caution">
    <text evidence="2">The sequence shown here is derived from an EMBL/GenBank/DDBJ whole genome shotgun (WGS) entry which is preliminary data.</text>
</comment>
<dbReference type="Proteomes" id="UP001242288">
    <property type="component" value="Unassembled WGS sequence"/>
</dbReference>
<gene>
    <name evidence="2" type="ORF">NIE36_37990</name>
    <name evidence="1" type="ORF">OSB80_38085</name>
</gene>
<dbReference type="EMBL" id="JAMXWF010000049">
    <property type="protein sequence ID" value="MDQ6412916.1"/>
    <property type="molecule type" value="Genomic_DNA"/>
</dbReference>
<evidence type="ECO:0000313" key="2">
    <source>
        <dbReference type="EMBL" id="MDQ6412916.1"/>
    </source>
</evidence>
<sequence length="89" mass="9872">MNADLKHIRAVLIETVDSKKVNAGTKEEFAWGMRRVVGQLSVLTCTNGLQVASVFAVGHAVDNRVGIRGSPQRPNRKRHARLFLVCRGY</sequence>
<dbReference type="EMBL" id="JAPKHW010000049">
    <property type="protein sequence ID" value="MCX4151102.1"/>
    <property type="molecule type" value="Genomic_DNA"/>
</dbReference>
<name>A0AAP5BL85_9BURK</name>
<protein>
    <submittedName>
        <fullName evidence="2">Uncharacterized protein</fullName>
    </submittedName>
</protein>
<dbReference type="AlphaFoldDB" id="A0AAP5BL85"/>
<dbReference type="Proteomes" id="UP001209412">
    <property type="component" value="Unassembled WGS sequence"/>
</dbReference>
<accession>A0AAP5BL85</accession>
<evidence type="ECO:0000313" key="1">
    <source>
        <dbReference type="EMBL" id="MCX4151102.1"/>
    </source>
</evidence>
<organism evidence="2 4">
    <name type="scientific">Paraburkholderia madseniana</name>
    <dbReference type="NCBI Taxonomy" id="2599607"/>
    <lineage>
        <taxon>Bacteria</taxon>
        <taxon>Pseudomonadati</taxon>
        <taxon>Pseudomonadota</taxon>
        <taxon>Betaproteobacteria</taxon>
        <taxon>Burkholderiales</taxon>
        <taxon>Burkholderiaceae</taxon>
        <taxon>Paraburkholderia</taxon>
    </lineage>
</organism>